<reference evidence="3" key="1">
    <citation type="submission" date="2022-08" db="EMBL/GenBank/DDBJ databases">
        <authorList>
            <person name="Gutierrez-Valencia J."/>
        </authorList>
    </citation>
    <scope>NUCLEOTIDE SEQUENCE</scope>
</reference>
<accession>A0AAV0LK16</accession>
<dbReference type="GO" id="GO:0051082">
    <property type="term" value="F:unfolded protein binding"/>
    <property type="evidence" value="ECO:0007669"/>
    <property type="project" value="TreeGrafter"/>
</dbReference>
<dbReference type="GO" id="GO:0070072">
    <property type="term" value="P:vacuolar proton-transporting V-type ATPase complex assembly"/>
    <property type="evidence" value="ECO:0007669"/>
    <property type="project" value="InterPro"/>
</dbReference>
<evidence type="ECO:0000313" key="4">
    <source>
        <dbReference type="Proteomes" id="UP001154282"/>
    </source>
</evidence>
<dbReference type="PANTHER" id="PTHR31996">
    <property type="entry name" value="COILED-COIL DOMAIN-CONTAINING PROTEIN 115"/>
    <property type="match status" value="1"/>
</dbReference>
<feature type="compositionally biased region" description="Basic and acidic residues" evidence="2">
    <location>
        <begin position="141"/>
        <end position="152"/>
    </location>
</feature>
<dbReference type="Proteomes" id="UP001154282">
    <property type="component" value="Unassembled WGS sequence"/>
</dbReference>
<dbReference type="Pfam" id="PF21730">
    <property type="entry name" value="Vma22_CCDC115"/>
    <property type="match status" value="1"/>
</dbReference>
<evidence type="ECO:0000256" key="2">
    <source>
        <dbReference type="SAM" id="MobiDB-lite"/>
    </source>
</evidence>
<gene>
    <name evidence="3" type="ORF">LITE_LOCUS24450</name>
</gene>
<proteinExistence type="predicted"/>
<keyword evidence="4" id="KW-1185">Reference proteome</keyword>
<organism evidence="3 4">
    <name type="scientific">Linum tenue</name>
    <dbReference type="NCBI Taxonomy" id="586396"/>
    <lineage>
        <taxon>Eukaryota</taxon>
        <taxon>Viridiplantae</taxon>
        <taxon>Streptophyta</taxon>
        <taxon>Embryophyta</taxon>
        <taxon>Tracheophyta</taxon>
        <taxon>Spermatophyta</taxon>
        <taxon>Magnoliopsida</taxon>
        <taxon>eudicotyledons</taxon>
        <taxon>Gunneridae</taxon>
        <taxon>Pentapetalae</taxon>
        <taxon>rosids</taxon>
        <taxon>fabids</taxon>
        <taxon>Malpighiales</taxon>
        <taxon>Linaceae</taxon>
        <taxon>Linum</taxon>
    </lineage>
</organism>
<comment type="caution">
    <text evidence="3">The sequence shown here is derived from an EMBL/GenBank/DDBJ whole genome shotgun (WGS) entry which is preliminary data.</text>
</comment>
<dbReference type="EMBL" id="CAMGYJ010000006">
    <property type="protein sequence ID" value="CAI0434862.1"/>
    <property type="molecule type" value="Genomic_DNA"/>
</dbReference>
<name>A0AAV0LK16_9ROSI</name>
<dbReference type="AlphaFoldDB" id="A0AAV0LK16"/>
<sequence length="273" mass="31019">MAELARTDEIEMEVKKTDEMAELEVEENQWGEPIEDLEGEEDRNKAVMKLLDSMDGYLTQFNSLSSTLRQGWLDLASARHSMGTSRINYTLLDLKEHAASTSLRVISDDDDDDVDDSTRKQKPRFQLRKWGSLDNQTFSAEKQRSKEEHEESSGSLKQRHRGDSQLPECASKPDDGAQVQIDDKEKNERSKSLAMFGTLVSPKLRASQLSFEKAIEAIVEIANLRSEILAASDQVQRILEGSKKEILSLNSKRDYKKGVKETRALNEIEEPRD</sequence>
<feature type="compositionally biased region" description="Basic and acidic residues" evidence="2">
    <location>
        <begin position="171"/>
        <end position="189"/>
    </location>
</feature>
<evidence type="ECO:0000313" key="3">
    <source>
        <dbReference type="EMBL" id="CAI0434862.1"/>
    </source>
</evidence>
<feature type="region of interest" description="Disordered" evidence="2">
    <location>
        <begin position="136"/>
        <end position="189"/>
    </location>
</feature>
<dbReference type="PANTHER" id="PTHR31996:SF2">
    <property type="entry name" value="COILED-COIL DOMAIN-CONTAINING PROTEIN 115"/>
    <property type="match status" value="1"/>
</dbReference>
<dbReference type="InterPro" id="IPR040357">
    <property type="entry name" value="Vma22/CCDC115"/>
</dbReference>
<evidence type="ECO:0000256" key="1">
    <source>
        <dbReference type="ARBA" id="ARBA00093634"/>
    </source>
</evidence>
<protein>
    <recommendedName>
        <fullName evidence="1">Vacuolar ATPase assembly protein VMA22</fullName>
    </recommendedName>
</protein>